<dbReference type="SUPFAM" id="SSF57850">
    <property type="entry name" value="RING/U-box"/>
    <property type="match status" value="2"/>
</dbReference>
<dbReference type="GO" id="GO:0008270">
    <property type="term" value="F:zinc ion binding"/>
    <property type="evidence" value="ECO:0007669"/>
    <property type="project" value="UniProtKB-KW"/>
</dbReference>
<keyword evidence="2" id="KW-0479">Metal-binding</keyword>
<dbReference type="Proteomes" id="UP001165289">
    <property type="component" value="Unassembled WGS sequence"/>
</dbReference>
<keyword evidence="6" id="KW-0862">Zinc</keyword>
<dbReference type="GO" id="GO:0016740">
    <property type="term" value="F:transferase activity"/>
    <property type="evidence" value="ECO:0007669"/>
    <property type="project" value="UniProtKB-KW"/>
</dbReference>
<dbReference type="InterPro" id="IPR044066">
    <property type="entry name" value="TRIAD_supradom"/>
</dbReference>
<evidence type="ECO:0000313" key="9">
    <source>
        <dbReference type="Proteomes" id="UP001165289"/>
    </source>
</evidence>
<evidence type="ECO:0000259" key="7">
    <source>
        <dbReference type="PROSITE" id="PS51873"/>
    </source>
</evidence>
<name>A0AAV7KGY7_9METZ</name>
<keyword evidence="4" id="KW-0863">Zinc-finger</keyword>
<protein>
    <recommendedName>
        <fullName evidence="7">RING-type domain-containing protein</fullName>
    </recommendedName>
</protein>
<dbReference type="Gene3D" id="1.20.120.1750">
    <property type="match status" value="1"/>
</dbReference>
<evidence type="ECO:0000256" key="3">
    <source>
        <dbReference type="ARBA" id="ARBA00022737"/>
    </source>
</evidence>
<keyword evidence="5" id="KW-0833">Ubl conjugation pathway</keyword>
<dbReference type="EMBL" id="JAKMXF010000029">
    <property type="protein sequence ID" value="KAI6660681.1"/>
    <property type="molecule type" value="Genomic_DNA"/>
</dbReference>
<keyword evidence="3" id="KW-0677">Repeat</keyword>
<keyword evidence="9" id="KW-1185">Reference proteome</keyword>
<evidence type="ECO:0000256" key="1">
    <source>
        <dbReference type="ARBA" id="ARBA00022679"/>
    </source>
</evidence>
<dbReference type="SMART" id="SM00647">
    <property type="entry name" value="IBR"/>
    <property type="match status" value="2"/>
</dbReference>
<dbReference type="AlphaFoldDB" id="A0AAV7KGY7"/>
<accession>A0AAV7KGY7</accession>
<organism evidence="8 9">
    <name type="scientific">Oopsacas minuta</name>
    <dbReference type="NCBI Taxonomy" id="111878"/>
    <lineage>
        <taxon>Eukaryota</taxon>
        <taxon>Metazoa</taxon>
        <taxon>Porifera</taxon>
        <taxon>Hexactinellida</taxon>
        <taxon>Hexasterophora</taxon>
        <taxon>Lyssacinosida</taxon>
        <taxon>Leucopsacidae</taxon>
        <taxon>Oopsacas</taxon>
    </lineage>
</organism>
<keyword evidence="1" id="KW-0808">Transferase</keyword>
<dbReference type="Pfam" id="PF01485">
    <property type="entry name" value="IBR"/>
    <property type="match status" value="1"/>
</dbReference>
<feature type="domain" description="RING-type" evidence="7">
    <location>
        <begin position="16"/>
        <end position="269"/>
    </location>
</feature>
<evidence type="ECO:0000256" key="4">
    <source>
        <dbReference type="ARBA" id="ARBA00022771"/>
    </source>
</evidence>
<dbReference type="InterPro" id="IPR002867">
    <property type="entry name" value="IBR_dom"/>
</dbReference>
<gene>
    <name evidence="8" type="ORF">LOD99_10323</name>
</gene>
<evidence type="ECO:0000256" key="5">
    <source>
        <dbReference type="ARBA" id="ARBA00022786"/>
    </source>
</evidence>
<dbReference type="CDD" id="cd20336">
    <property type="entry name" value="Rcat_RBR"/>
    <property type="match status" value="1"/>
</dbReference>
<evidence type="ECO:0000256" key="2">
    <source>
        <dbReference type="ARBA" id="ARBA00022723"/>
    </source>
</evidence>
<proteinExistence type="predicted"/>
<reference evidence="8 9" key="1">
    <citation type="journal article" date="2023" name="BMC Biol.">
        <title>The compact genome of the sponge Oopsacas minuta (Hexactinellida) is lacking key metazoan core genes.</title>
        <authorList>
            <person name="Santini S."/>
            <person name="Schenkelaars Q."/>
            <person name="Jourda C."/>
            <person name="Duchesne M."/>
            <person name="Belahbib H."/>
            <person name="Rocher C."/>
            <person name="Selva M."/>
            <person name="Riesgo A."/>
            <person name="Vervoort M."/>
            <person name="Leys S.P."/>
            <person name="Kodjabachian L."/>
            <person name="Le Bivic A."/>
            <person name="Borchiellini C."/>
            <person name="Claverie J.M."/>
            <person name="Renard E."/>
        </authorList>
    </citation>
    <scope>NUCLEOTIDE SEQUENCE [LARGE SCALE GENOMIC DNA]</scope>
    <source>
        <strain evidence="8">SPO-2</strain>
    </source>
</reference>
<comment type="caution">
    <text evidence="8">The sequence shown here is derived from an EMBL/GenBank/DDBJ whole genome shotgun (WGS) entry which is preliminary data.</text>
</comment>
<evidence type="ECO:0000256" key="6">
    <source>
        <dbReference type="ARBA" id="ARBA00022833"/>
    </source>
</evidence>
<dbReference type="PROSITE" id="PS51873">
    <property type="entry name" value="TRIAD"/>
    <property type="match status" value="1"/>
</dbReference>
<sequence length="274" mass="31224">MADLDPFEKNKVSFSEARGCQLLFVKFRDQERTVSFSHPNGNCNTCGHPSGLQMKCGHLICPDDILDKAWHDIGNMKFEISCTECENIILMKDIFKFGLPTLEEEQFLTTAITTNYYESQDIQQCPQCKTLCQREKKDSPQIFCVICPRRGKDYYTFCWYCLRDWKNTDSHQVCGNEKCLREKTLALINSPMKDFKDHNGKVVSIPTRRACPRKGCHTLIEHTQACNTMTCCSCKNDFCFICLSQSSSGSLACKSKSYNATGIRCSPAPIQTKF</sequence>
<evidence type="ECO:0000313" key="8">
    <source>
        <dbReference type="EMBL" id="KAI6660681.1"/>
    </source>
</evidence>